<sequence>MRDWSGVPSHSPEMVELRRDHADRRRWGLKRRHALKLCQLHGCSRVCGELGLHDPFERIPPLVWEDDVEWVLRPCPSGTVGEAVAPGHSDGVQEAAPVGPAAEPVEVEAGALTESTTRAEMTGQAEAATPPEPAAEVGTVVQVAAATSPEPAAEVGTVVQVAAAMRPEAVAAAEVAARAVAVPPKAAVRAGLAGQCGFAGSAVGLGRRRWVRHSESTVLVRSRQARHAIVGDAGIAGVVILPPPDASRRRFVRWFHSGYFWIYVWRSRQLGRPPRRLFVGI</sequence>
<keyword evidence="2" id="KW-1185">Reference proteome</keyword>
<protein>
    <submittedName>
        <fullName evidence="1">Uncharacterized protein</fullName>
    </submittedName>
</protein>
<dbReference type="Proteomes" id="UP000219612">
    <property type="component" value="Unassembled WGS sequence"/>
</dbReference>
<gene>
    <name evidence="1" type="ORF">SAMN05421748_105345</name>
</gene>
<dbReference type="AlphaFoldDB" id="A0A285HU98"/>
<evidence type="ECO:0000313" key="1">
    <source>
        <dbReference type="EMBL" id="SNY39298.1"/>
    </source>
</evidence>
<evidence type="ECO:0000313" key="2">
    <source>
        <dbReference type="Proteomes" id="UP000219612"/>
    </source>
</evidence>
<dbReference type="EMBL" id="OBDY01000005">
    <property type="protein sequence ID" value="SNY39298.1"/>
    <property type="molecule type" value="Genomic_DNA"/>
</dbReference>
<name>A0A285HU98_9ACTN</name>
<reference evidence="1 2" key="1">
    <citation type="submission" date="2017-09" db="EMBL/GenBank/DDBJ databases">
        <authorList>
            <person name="Ehlers B."/>
            <person name="Leendertz F.H."/>
        </authorList>
    </citation>
    <scope>NUCLEOTIDE SEQUENCE [LARGE SCALE GENOMIC DNA]</scope>
    <source>
        <strain evidence="1 2">CGMCC 4.6857</strain>
    </source>
</reference>
<accession>A0A285HU98</accession>
<organism evidence="1 2">
    <name type="scientific">Paractinoplanes atraurantiacus</name>
    <dbReference type="NCBI Taxonomy" id="1036182"/>
    <lineage>
        <taxon>Bacteria</taxon>
        <taxon>Bacillati</taxon>
        <taxon>Actinomycetota</taxon>
        <taxon>Actinomycetes</taxon>
        <taxon>Micromonosporales</taxon>
        <taxon>Micromonosporaceae</taxon>
        <taxon>Paractinoplanes</taxon>
    </lineage>
</organism>
<proteinExistence type="predicted"/>